<name>A0A5P2HB63_9BURK</name>
<evidence type="ECO:0000256" key="2">
    <source>
        <dbReference type="ARBA" id="ARBA00022801"/>
    </source>
</evidence>
<dbReference type="Pfam" id="PF10503">
    <property type="entry name" value="Esterase_PHB"/>
    <property type="match status" value="1"/>
</dbReference>
<reference evidence="3 4" key="1">
    <citation type="submission" date="2019-09" db="EMBL/GenBank/DDBJ databases">
        <title>FDA dAtabase for Regulatory Grade micrObial Sequences (FDA-ARGOS): Supporting development and validation of Infectious Disease Dx tests.</title>
        <authorList>
            <person name="Sciortino C."/>
            <person name="Tallon L."/>
            <person name="Sadzewicz L."/>
            <person name="Vavikolanu K."/>
            <person name="Mehta A."/>
            <person name="Aluvathingal J."/>
            <person name="Nadendla S."/>
            <person name="Nandy P."/>
            <person name="Geyer C."/>
            <person name="Yan Y."/>
            <person name="Sichtig H."/>
        </authorList>
    </citation>
    <scope>NUCLEOTIDE SEQUENCE [LARGE SCALE GENOMIC DNA]</scope>
    <source>
        <strain evidence="3 4">FDAARGOS_664</strain>
    </source>
</reference>
<dbReference type="OrthoDB" id="9767239at2"/>
<evidence type="ECO:0000313" key="3">
    <source>
        <dbReference type="EMBL" id="QET04998.1"/>
    </source>
</evidence>
<dbReference type="EMBL" id="CP044067">
    <property type="protein sequence ID" value="QET04998.1"/>
    <property type="molecule type" value="Genomic_DNA"/>
</dbReference>
<protein>
    <submittedName>
        <fullName evidence="3">Prolyl oligopeptidase family serine peptidase</fullName>
    </submittedName>
</protein>
<dbReference type="GO" id="GO:0005576">
    <property type="term" value="C:extracellular region"/>
    <property type="evidence" value="ECO:0007669"/>
    <property type="project" value="InterPro"/>
</dbReference>
<dbReference type="AlphaFoldDB" id="A0A5P2HB63"/>
<dbReference type="PANTHER" id="PTHR43037">
    <property type="entry name" value="UNNAMED PRODUCT-RELATED"/>
    <property type="match status" value="1"/>
</dbReference>
<dbReference type="Gene3D" id="3.40.50.1820">
    <property type="entry name" value="alpha/beta hydrolase"/>
    <property type="match status" value="1"/>
</dbReference>
<keyword evidence="1" id="KW-0732">Signal</keyword>
<proteinExistence type="predicted"/>
<evidence type="ECO:0000313" key="4">
    <source>
        <dbReference type="Proteomes" id="UP000322822"/>
    </source>
</evidence>
<organism evidence="3 4">
    <name type="scientific">Cupriavidus pauculus</name>
    <dbReference type="NCBI Taxonomy" id="82633"/>
    <lineage>
        <taxon>Bacteria</taxon>
        <taxon>Pseudomonadati</taxon>
        <taxon>Pseudomonadota</taxon>
        <taxon>Betaproteobacteria</taxon>
        <taxon>Burkholderiales</taxon>
        <taxon>Burkholderiaceae</taxon>
        <taxon>Cupriavidus</taxon>
    </lineage>
</organism>
<dbReference type="RefSeq" id="WP_150375058.1">
    <property type="nucleotide sequence ID" value="NZ_CP044067.1"/>
</dbReference>
<dbReference type="InterPro" id="IPR050955">
    <property type="entry name" value="Plant_Biomass_Hydrol_Est"/>
</dbReference>
<keyword evidence="2" id="KW-0378">Hydrolase</keyword>
<dbReference type="GO" id="GO:0016787">
    <property type="term" value="F:hydrolase activity"/>
    <property type="evidence" value="ECO:0007669"/>
    <property type="project" value="UniProtKB-KW"/>
</dbReference>
<dbReference type="InterPro" id="IPR010126">
    <property type="entry name" value="Esterase_phb"/>
</dbReference>
<dbReference type="PANTHER" id="PTHR43037:SF1">
    <property type="entry name" value="BLL1128 PROTEIN"/>
    <property type="match status" value="1"/>
</dbReference>
<accession>A0A5P2HB63</accession>
<gene>
    <name evidence="3" type="ORF">FOB72_23320</name>
</gene>
<evidence type="ECO:0000256" key="1">
    <source>
        <dbReference type="ARBA" id="ARBA00022729"/>
    </source>
</evidence>
<sequence length="387" mass="41915">MAKSLSSDWETQWRQIGHAQHQAAQQLKSWLRRFDAFQPTPPLRPVPPVGEHAPGSLPGTWESHRLGLAPLPGELVPQLSYRLYIPSGALSRRTGPMPVVVLLHGCRQTPEALAEGTRMNALAEREGFMVAYPQQPLRRSVHRCWQWFDLGAEEGGREAQAVAALIDELAERPDVRAGEIYLAGLSAGATMAALVALRYPEKVAAVGLHSGVVIGAADSPRAGLRAMEQGSATDPLVLLDAAGVTPGGPTMPAIVMHGLEDQAVHPVNGRLLARQFLAYNRMDDRLSVAMPPRVAAMAGAGAEAANEGVANEGVANARAANERPALRRGNYREARFGRWNKDLVKLVEVAGLDHAWSGGDGRVEYHSSTGPDASAMMWEFFREHRRK</sequence>
<dbReference type="InterPro" id="IPR029058">
    <property type="entry name" value="AB_hydrolase_fold"/>
</dbReference>
<dbReference type="Proteomes" id="UP000322822">
    <property type="component" value="Chromosome 2"/>
</dbReference>
<dbReference type="SUPFAM" id="SSF53474">
    <property type="entry name" value="alpha/beta-Hydrolases"/>
    <property type="match status" value="1"/>
</dbReference>